<protein>
    <recommendedName>
        <fullName evidence="6">Cytochrome c domain-containing protein</fullName>
    </recommendedName>
</protein>
<dbReference type="InterPro" id="IPR036909">
    <property type="entry name" value="Cyt_c-like_dom_sf"/>
</dbReference>
<keyword evidence="5" id="KW-0812">Transmembrane</keyword>
<dbReference type="PROSITE" id="PS51007">
    <property type="entry name" value="CYTC"/>
    <property type="match status" value="1"/>
</dbReference>
<dbReference type="Pfam" id="PF00034">
    <property type="entry name" value="Cytochrom_C"/>
    <property type="match status" value="1"/>
</dbReference>
<proteinExistence type="predicted"/>
<keyword evidence="3 4" id="KW-0408">Iron</keyword>
<dbReference type="Gene3D" id="1.10.760.10">
    <property type="entry name" value="Cytochrome c-like domain"/>
    <property type="match status" value="1"/>
</dbReference>
<evidence type="ECO:0000313" key="7">
    <source>
        <dbReference type="EMBL" id="MDR6240839.1"/>
    </source>
</evidence>
<keyword evidence="5" id="KW-1133">Transmembrane helix</keyword>
<dbReference type="SUPFAM" id="SSF46626">
    <property type="entry name" value="Cytochrome c"/>
    <property type="match status" value="1"/>
</dbReference>
<dbReference type="AlphaFoldDB" id="A0AAE3XRS7"/>
<dbReference type="EMBL" id="JAVDQD010000005">
    <property type="protein sequence ID" value="MDR6240839.1"/>
    <property type="molecule type" value="Genomic_DNA"/>
</dbReference>
<evidence type="ECO:0000313" key="8">
    <source>
        <dbReference type="Proteomes" id="UP001185092"/>
    </source>
</evidence>
<evidence type="ECO:0000256" key="2">
    <source>
        <dbReference type="ARBA" id="ARBA00022723"/>
    </source>
</evidence>
<dbReference type="Proteomes" id="UP001185092">
    <property type="component" value="Unassembled WGS sequence"/>
</dbReference>
<keyword evidence="8" id="KW-1185">Reference proteome</keyword>
<dbReference type="InterPro" id="IPR009056">
    <property type="entry name" value="Cyt_c-like_dom"/>
</dbReference>
<feature type="transmembrane region" description="Helical" evidence="5">
    <location>
        <begin position="7"/>
        <end position="30"/>
    </location>
</feature>
<keyword evidence="5" id="KW-0472">Membrane</keyword>
<reference evidence="7" key="1">
    <citation type="submission" date="2023-07" db="EMBL/GenBank/DDBJ databases">
        <title>Genomic Encyclopedia of Type Strains, Phase IV (KMG-IV): sequencing the most valuable type-strain genomes for metagenomic binning, comparative biology and taxonomic classification.</title>
        <authorList>
            <person name="Goeker M."/>
        </authorList>
    </citation>
    <scope>NUCLEOTIDE SEQUENCE</scope>
    <source>
        <strain evidence="7">DSM 26174</strain>
    </source>
</reference>
<keyword evidence="1 4" id="KW-0349">Heme</keyword>
<name>A0AAE3XRS7_9BACT</name>
<sequence length="152" mass="17294">MNEISKITILLAIIIIALVGVSYSSLSLIIPSQENRFYCGVTSDDYPSGLENNYKIKEGAILNNTGKLLFENNCTVCHSIHEQVVGPLLLNVTKRREKKWLYHMITNSQKLIQSGDTSAVKLYERFGKTEMPSFDFNTAELDSLIEYLDYYE</sequence>
<evidence type="ECO:0000256" key="3">
    <source>
        <dbReference type="ARBA" id="ARBA00023004"/>
    </source>
</evidence>
<dbReference type="RefSeq" id="WP_309941139.1">
    <property type="nucleotide sequence ID" value="NZ_AP025306.1"/>
</dbReference>
<accession>A0AAE3XRS7</accession>
<comment type="caution">
    <text evidence="7">The sequence shown here is derived from an EMBL/GenBank/DDBJ whole genome shotgun (WGS) entry which is preliminary data.</text>
</comment>
<evidence type="ECO:0000256" key="1">
    <source>
        <dbReference type="ARBA" id="ARBA00022617"/>
    </source>
</evidence>
<gene>
    <name evidence="7" type="ORF">HNQ88_003915</name>
</gene>
<evidence type="ECO:0000259" key="6">
    <source>
        <dbReference type="PROSITE" id="PS51007"/>
    </source>
</evidence>
<dbReference type="GO" id="GO:0046872">
    <property type="term" value="F:metal ion binding"/>
    <property type="evidence" value="ECO:0007669"/>
    <property type="project" value="UniProtKB-KW"/>
</dbReference>
<dbReference type="GO" id="GO:0009055">
    <property type="term" value="F:electron transfer activity"/>
    <property type="evidence" value="ECO:0007669"/>
    <property type="project" value="InterPro"/>
</dbReference>
<evidence type="ECO:0000256" key="5">
    <source>
        <dbReference type="SAM" id="Phobius"/>
    </source>
</evidence>
<dbReference type="GO" id="GO:0020037">
    <property type="term" value="F:heme binding"/>
    <property type="evidence" value="ECO:0007669"/>
    <property type="project" value="InterPro"/>
</dbReference>
<feature type="domain" description="Cytochrome c" evidence="6">
    <location>
        <begin position="61"/>
        <end position="152"/>
    </location>
</feature>
<keyword evidence="2 4" id="KW-0479">Metal-binding</keyword>
<evidence type="ECO:0000256" key="4">
    <source>
        <dbReference type="PROSITE-ProRule" id="PRU00433"/>
    </source>
</evidence>
<organism evidence="7 8">
    <name type="scientific">Aureibacter tunicatorum</name>
    <dbReference type="NCBI Taxonomy" id="866807"/>
    <lineage>
        <taxon>Bacteria</taxon>
        <taxon>Pseudomonadati</taxon>
        <taxon>Bacteroidota</taxon>
        <taxon>Cytophagia</taxon>
        <taxon>Cytophagales</taxon>
        <taxon>Persicobacteraceae</taxon>
        <taxon>Aureibacter</taxon>
    </lineage>
</organism>